<dbReference type="InterPro" id="IPR052511">
    <property type="entry name" value="ATP-dep_Helicase"/>
</dbReference>
<dbReference type="Proteomes" id="UP000549343">
    <property type="component" value="Unassembled WGS sequence"/>
</dbReference>
<dbReference type="EMBL" id="JACHMV010000001">
    <property type="protein sequence ID" value="MBB4774701.1"/>
    <property type="molecule type" value="Genomic_DNA"/>
</dbReference>
<dbReference type="AlphaFoldDB" id="A0A7W7ICR4"/>
<reference evidence="6 7" key="2">
    <citation type="submission" date="2020-08" db="EMBL/GenBank/DDBJ databases">
        <title>Sequencing the genomes of 1000 actinobacteria strains.</title>
        <authorList>
            <person name="Klenk H.-P."/>
        </authorList>
    </citation>
    <scope>NUCLEOTIDE SEQUENCE [LARGE SCALE GENOMIC DNA]</scope>
    <source>
        <strain evidence="6 7">DSM 44772</strain>
    </source>
</reference>
<evidence type="ECO:0000313" key="8">
    <source>
        <dbReference type="Proteomes" id="UP001501427"/>
    </source>
</evidence>
<dbReference type="RefSeq" id="WP_184883521.1">
    <property type="nucleotide sequence ID" value="NZ_BAAAHD010000025.1"/>
</dbReference>
<evidence type="ECO:0000259" key="3">
    <source>
        <dbReference type="PROSITE" id="PS51192"/>
    </source>
</evidence>
<keyword evidence="6" id="KW-0378">Hydrolase</keyword>
<dbReference type="GO" id="GO:0005524">
    <property type="term" value="F:ATP binding"/>
    <property type="evidence" value="ECO:0007669"/>
    <property type="project" value="UniProtKB-KW"/>
</dbReference>
<dbReference type="Gene3D" id="3.40.50.300">
    <property type="entry name" value="P-loop containing nucleotide triphosphate hydrolases"/>
    <property type="match status" value="2"/>
</dbReference>
<dbReference type="PROSITE" id="PS51192">
    <property type="entry name" value="HELICASE_ATP_BIND_1"/>
    <property type="match status" value="1"/>
</dbReference>
<reference evidence="5" key="3">
    <citation type="submission" date="2023-12" db="EMBL/GenBank/DDBJ databases">
        <authorList>
            <person name="Sun Q."/>
            <person name="Inoue M."/>
        </authorList>
    </citation>
    <scope>NUCLEOTIDE SEQUENCE</scope>
    <source>
        <strain evidence="5">JCM 10667</strain>
    </source>
</reference>
<gene>
    <name evidence="6" type="ORF">F4557_003119</name>
    <name evidence="5" type="ORF">GCM10009546_29440</name>
</gene>
<evidence type="ECO:0000256" key="2">
    <source>
        <dbReference type="ARBA" id="ARBA00022840"/>
    </source>
</evidence>
<dbReference type="EC" id="3.6.4.-" evidence="6"/>
<feature type="domain" description="Helicase C-terminal" evidence="4">
    <location>
        <begin position="237"/>
        <end position="388"/>
    </location>
</feature>
<evidence type="ECO:0000313" key="6">
    <source>
        <dbReference type="EMBL" id="MBB4774701.1"/>
    </source>
</evidence>
<dbReference type="SMART" id="SM00487">
    <property type="entry name" value="DEXDc"/>
    <property type="match status" value="1"/>
</dbReference>
<dbReference type="SMART" id="SM00490">
    <property type="entry name" value="HELICc"/>
    <property type="match status" value="1"/>
</dbReference>
<dbReference type="Pfam" id="PF00270">
    <property type="entry name" value="DEAD"/>
    <property type="match status" value="1"/>
</dbReference>
<reference evidence="5 8" key="1">
    <citation type="journal article" date="2019" name="Int. J. Syst. Evol. Microbiol.">
        <title>The Global Catalogue of Microorganisms (GCM) 10K type strain sequencing project: providing services to taxonomists for standard genome sequencing and annotation.</title>
        <authorList>
            <consortium name="The Broad Institute Genomics Platform"/>
            <consortium name="The Broad Institute Genome Sequencing Center for Infectious Disease"/>
            <person name="Wu L."/>
            <person name="Ma J."/>
        </authorList>
    </citation>
    <scope>NUCLEOTIDE SEQUENCE [LARGE SCALE GENOMIC DNA]</scope>
    <source>
        <strain evidence="5 8">JCM 10667</strain>
    </source>
</reference>
<evidence type="ECO:0000259" key="4">
    <source>
        <dbReference type="PROSITE" id="PS51194"/>
    </source>
</evidence>
<feature type="domain" description="Helicase ATP-binding" evidence="3">
    <location>
        <begin position="33"/>
        <end position="212"/>
    </location>
</feature>
<dbReference type="InterPro" id="IPR027417">
    <property type="entry name" value="P-loop_NTPase"/>
</dbReference>
<keyword evidence="8" id="KW-1185">Reference proteome</keyword>
<dbReference type="PANTHER" id="PTHR47962:SF5">
    <property type="entry name" value="ATP-DEPENDENT HELICASE LHR-RELATED"/>
    <property type="match status" value="1"/>
</dbReference>
<name>A0A7W7ICR4_9ACTN</name>
<dbReference type="EMBL" id="BAAAHD010000025">
    <property type="protein sequence ID" value="GAA0565353.1"/>
    <property type="molecule type" value="Genomic_DNA"/>
</dbReference>
<organism evidence="6 7">
    <name type="scientific">Actinomadura livida</name>
    <dbReference type="NCBI Taxonomy" id="79909"/>
    <lineage>
        <taxon>Bacteria</taxon>
        <taxon>Bacillati</taxon>
        <taxon>Actinomycetota</taxon>
        <taxon>Actinomycetes</taxon>
        <taxon>Streptosporangiales</taxon>
        <taxon>Thermomonosporaceae</taxon>
        <taxon>Actinomadura</taxon>
    </lineage>
</organism>
<evidence type="ECO:0000313" key="7">
    <source>
        <dbReference type="Proteomes" id="UP000549343"/>
    </source>
</evidence>
<dbReference type="InterPro" id="IPR014001">
    <property type="entry name" value="Helicase_ATP-bd"/>
</dbReference>
<proteinExistence type="predicted"/>
<dbReference type="PROSITE" id="PS51194">
    <property type="entry name" value="HELICASE_CTER"/>
    <property type="match status" value="1"/>
</dbReference>
<dbReference type="SUPFAM" id="SSF52540">
    <property type="entry name" value="P-loop containing nucleoside triphosphate hydrolases"/>
    <property type="match status" value="1"/>
</dbReference>
<protein>
    <submittedName>
        <fullName evidence="6">ATP-dependent Lhr-like helicase</fullName>
        <ecNumber evidence="6">3.6.4.-</ecNumber>
    </submittedName>
    <submittedName>
        <fullName evidence="5">DEAD/DEAH box helicase</fullName>
    </submittedName>
</protein>
<sequence length="695" mass="76394">MTAPADRLSPALTHHIVNTLGWRSLRPLQEHAIGPVLDGDDAVLLAPTAGGKTEAAAFPLLSAMDGGGWSGLSVLYVCPLKALLNNLLPRLETYAGWVGRRAALWHGDVPAPARRRILTDPPDILLTTPESLEAMLLSVKVDQHRLFADLRAIVVDEVHAFAGDDRGWHLLAVLERLTRLAGRPIQRIGLSATVGNPAELLAWLQGTNRGPARVVAPETASVQDNVVELDYVGSVPNAATVIAALHRGEKRLVFCDSRQLVEELGAALHARGVTTFLSHASLSLDERRRAEEAFADARDCVIVSTSTLELGIDVGDLDRVIQINAPPTVAAFLQRLGRTGRRPGTTRNCLFLALNQDSLLSAAALTLLWSRGYVEPVQAPPEPRHIVAQQFLALCLQEHKVGNRLWAEHWNGLAPFDRSAEPIVRHLVQHGYVEQDGEYLFIGPAAEEKFGRRHFMDMTAVFTAPPEFTVLSGRQEIGRTDPMLLTERVEGPRVLLLAGRSWQVTWVDWKRRRCYVEPSDRPGKARWYGTAFTGSSFALTRACRDVLLGTDPPVAMTERAARYIAKTRDAATSTVHPGGTVITRDGDDVRWWNWAGYKANAVLTATLSGLTDEKQRFEDEWVRLRPDLTRDLWRAGTADAADRLCLPDIDERALRGLKFNEALPTRLATATLAARLADLDAALTALTDPVRFTAI</sequence>
<dbReference type="GO" id="GO:0004386">
    <property type="term" value="F:helicase activity"/>
    <property type="evidence" value="ECO:0007669"/>
    <property type="project" value="UniProtKB-KW"/>
</dbReference>
<keyword evidence="1" id="KW-0547">Nucleotide-binding</keyword>
<comment type="caution">
    <text evidence="6">The sequence shown here is derived from an EMBL/GenBank/DDBJ whole genome shotgun (WGS) entry which is preliminary data.</text>
</comment>
<dbReference type="Proteomes" id="UP001501427">
    <property type="component" value="Unassembled WGS sequence"/>
</dbReference>
<dbReference type="Pfam" id="PF00271">
    <property type="entry name" value="Helicase_C"/>
    <property type="match status" value="1"/>
</dbReference>
<dbReference type="InterPro" id="IPR001650">
    <property type="entry name" value="Helicase_C-like"/>
</dbReference>
<accession>A0A7W7ICR4</accession>
<dbReference type="GO" id="GO:0003677">
    <property type="term" value="F:DNA binding"/>
    <property type="evidence" value="ECO:0007669"/>
    <property type="project" value="TreeGrafter"/>
</dbReference>
<dbReference type="InterPro" id="IPR011545">
    <property type="entry name" value="DEAD/DEAH_box_helicase_dom"/>
</dbReference>
<dbReference type="GO" id="GO:0016887">
    <property type="term" value="F:ATP hydrolysis activity"/>
    <property type="evidence" value="ECO:0007669"/>
    <property type="project" value="TreeGrafter"/>
</dbReference>
<keyword evidence="6" id="KW-0347">Helicase</keyword>
<evidence type="ECO:0000313" key="5">
    <source>
        <dbReference type="EMBL" id="GAA0565353.1"/>
    </source>
</evidence>
<keyword evidence="2" id="KW-0067">ATP-binding</keyword>
<dbReference type="PANTHER" id="PTHR47962">
    <property type="entry name" value="ATP-DEPENDENT HELICASE LHR-RELATED-RELATED"/>
    <property type="match status" value="1"/>
</dbReference>
<evidence type="ECO:0000256" key="1">
    <source>
        <dbReference type="ARBA" id="ARBA00022741"/>
    </source>
</evidence>